<feature type="compositionally biased region" description="Basic residues" evidence="3">
    <location>
        <begin position="2184"/>
        <end position="2199"/>
    </location>
</feature>
<dbReference type="PANTHER" id="PTHR13817">
    <property type="entry name" value="TITIN"/>
    <property type="match status" value="1"/>
</dbReference>
<feature type="domain" description="Fibronectin type-III" evidence="5">
    <location>
        <begin position="1630"/>
        <end position="1725"/>
    </location>
</feature>
<evidence type="ECO:0000259" key="5">
    <source>
        <dbReference type="PROSITE" id="PS50853"/>
    </source>
</evidence>
<feature type="compositionally biased region" description="Acidic residues" evidence="3">
    <location>
        <begin position="251"/>
        <end position="263"/>
    </location>
</feature>
<name>A0A914UYA2_9BILA</name>
<feature type="region of interest" description="Disordered" evidence="3">
    <location>
        <begin position="82"/>
        <end position="151"/>
    </location>
</feature>
<feature type="domain" description="Fibronectin type-III" evidence="5">
    <location>
        <begin position="1332"/>
        <end position="1428"/>
    </location>
</feature>
<feature type="domain" description="Fibronectin type-III" evidence="5">
    <location>
        <begin position="1922"/>
        <end position="2019"/>
    </location>
</feature>
<feature type="domain" description="Ig-like" evidence="4">
    <location>
        <begin position="1122"/>
        <end position="1222"/>
    </location>
</feature>
<evidence type="ECO:0000313" key="7">
    <source>
        <dbReference type="WBParaSite" id="PSAMB.scaffold135size73867.g2536.t1"/>
    </source>
</evidence>
<evidence type="ECO:0000256" key="1">
    <source>
        <dbReference type="ARBA" id="ARBA00022737"/>
    </source>
</evidence>
<dbReference type="InterPro" id="IPR036116">
    <property type="entry name" value="FN3_sf"/>
</dbReference>
<dbReference type="InterPro" id="IPR003599">
    <property type="entry name" value="Ig_sub"/>
</dbReference>
<feature type="compositionally biased region" description="Low complexity" evidence="3">
    <location>
        <begin position="112"/>
        <end position="124"/>
    </location>
</feature>
<dbReference type="SUPFAM" id="SSF49265">
    <property type="entry name" value="Fibronectin type III"/>
    <property type="match status" value="3"/>
</dbReference>
<accession>A0A914UYA2</accession>
<feature type="domain" description="Ig-like" evidence="4">
    <location>
        <begin position="760"/>
        <end position="823"/>
    </location>
</feature>
<dbReference type="InterPro" id="IPR036179">
    <property type="entry name" value="Ig-like_dom_sf"/>
</dbReference>
<feature type="compositionally biased region" description="Basic and acidic residues" evidence="3">
    <location>
        <begin position="2159"/>
        <end position="2174"/>
    </location>
</feature>
<feature type="domain" description="Ig-like" evidence="4">
    <location>
        <begin position="562"/>
        <end position="648"/>
    </location>
</feature>
<dbReference type="SMART" id="SM00060">
    <property type="entry name" value="FN3"/>
    <property type="match status" value="6"/>
</dbReference>
<feature type="compositionally biased region" description="Basic and acidic residues" evidence="3">
    <location>
        <begin position="519"/>
        <end position="538"/>
    </location>
</feature>
<dbReference type="FunFam" id="2.60.40.10:FF:000056">
    <property type="entry name" value="twitchin isoform X4"/>
    <property type="match status" value="4"/>
</dbReference>
<dbReference type="InterPro" id="IPR013783">
    <property type="entry name" value="Ig-like_fold"/>
</dbReference>
<feature type="domain" description="Ig-like" evidence="4">
    <location>
        <begin position="1420"/>
        <end position="1523"/>
    </location>
</feature>
<feature type="domain" description="Fibronectin type-III" evidence="5">
    <location>
        <begin position="1822"/>
        <end position="1919"/>
    </location>
</feature>
<dbReference type="SMART" id="SM00409">
    <property type="entry name" value="IG"/>
    <property type="match status" value="9"/>
</dbReference>
<organism evidence="6 7">
    <name type="scientific">Plectus sambesii</name>
    <dbReference type="NCBI Taxonomy" id="2011161"/>
    <lineage>
        <taxon>Eukaryota</taxon>
        <taxon>Metazoa</taxon>
        <taxon>Ecdysozoa</taxon>
        <taxon>Nematoda</taxon>
        <taxon>Chromadorea</taxon>
        <taxon>Plectida</taxon>
        <taxon>Plectina</taxon>
        <taxon>Plectoidea</taxon>
        <taxon>Plectidae</taxon>
        <taxon>Plectus</taxon>
    </lineage>
</organism>
<dbReference type="PRINTS" id="PR00014">
    <property type="entry name" value="FNTYPEIII"/>
</dbReference>
<dbReference type="SUPFAM" id="SSF48726">
    <property type="entry name" value="Immunoglobulin"/>
    <property type="match status" value="9"/>
</dbReference>
<feature type="compositionally biased region" description="Basic and acidic residues" evidence="3">
    <location>
        <begin position="367"/>
        <end position="377"/>
    </location>
</feature>
<dbReference type="FunFam" id="2.60.40.10:FF:000051">
    <property type="entry name" value="Uncharacterized protein, isoform J"/>
    <property type="match status" value="3"/>
</dbReference>
<keyword evidence="2" id="KW-0393">Immunoglobulin domain</keyword>
<dbReference type="FunFam" id="2.60.40.10:FF:000107">
    <property type="entry name" value="Myosin, light chain kinase a"/>
    <property type="match status" value="1"/>
</dbReference>
<feature type="domain" description="Fibronectin type-III" evidence="5">
    <location>
        <begin position="1230"/>
        <end position="1326"/>
    </location>
</feature>
<feature type="region of interest" description="Disordered" evidence="3">
    <location>
        <begin position="229"/>
        <end position="538"/>
    </location>
</feature>
<feature type="compositionally biased region" description="Low complexity" evidence="3">
    <location>
        <begin position="381"/>
        <end position="395"/>
    </location>
</feature>
<keyword evidence="6" id="KW-1185">Reference proteome</keyword>
<dbReference type="InterPro" id="IPR003961">
    <property type="entry name" value="FN3_dom"/>
</dbReference>
<evidence type="ECO:0000256" key="2">
    <source>
        <dbReference type="ARBA" id="ARBA00023319"/>
    </source>
</evidence>
<proteinExistence type="predicted"/>
<dbReference type="SMART" id="SM00408">
    <property type="entry name" value="IGc2"/>
    <property type="match status" value="7"/>
</dbReference>
<feature type="domain" description="Ig-like" evidence="4">
    <location>
        <begin position="922"/>
        <end position="1013"/>
    </location>
</feature>
<dbReference type="PANTHER" id="PTHR13817:SF151">
    <property type="entry name" value="TITIN"/>
    <property type="match status" value="1"/>
</dbReference>
<evidence type="ECO:0000259" key="4">
    <source>
        <dbReference type="PROSITE" id="PS50835"/>
    </source>
</evidence>
<feature type="compositionally biased region" description="Basic and acidic residues" evidence="3">
    <location>
        <begin position="2200"/>
        <end position="2209"/>
    </location>
</feature>
<dbReference type="Pfam" id="PF07679">
    <property type="entry name" value="I-set"/>
    <property type="match status" value="7"/>
</dbReference>
<feature type="compositionally biased region" description="Basic and acidic residues" evidence="3">
    <location>
        <begin position="283"/>
        <end position="301"/>
    </location>
</feature>
<feature type="region of interest" description="Disordered" evidence="3">
    <location>
        <begin position="1"/>
        <end position="30"/>
    </location>
</feature>
<keyword evidence="1" id="KW-0677">Repeat</keyword>
<reference evidence="7" key="1">
    <citation type="submission" date="2022-11" db="UniProtKB">
        <authorList>
            <consortium name="WormBaseParasite"/>
        </authorList>
    </citation>
    <scope>IDENTIFICATION</scope>
</reference>
<feature type="compositionally biased region" description="Basic and acidic residues" evidence="3">
    <location>
        <begin position="399"/>
        <end position="416"/>
    </location>
</feature>
<feature type="region of interest" description="Disordered" evidence="3">
    <location>
        <begin position="2152"/>
        <end position="2209"/>
    </location>
</feature>
<dbReference type="FunFam" id="2.60.40.10:FF:000160">
    <property type="entry name" value="Titin a"/>
    <property type="match status" value="2"/>
</dbReference>
<dbReference type="PROSITE" id="PS50853">
    <property type="entry name" value="FN3"/>
    <property type="match status" value="6"/>
</dbReference>
<feature type="domain" description="Ig-like" evidence="4">
    <location>
        <begin position="2023"/>
        <end position="2112"/>
    </location>
</feature>
<dbReference type="PROSITE" id="PS50835">
    <property type="entry name" value="IG_LIKE"/>
    <property type="match status" value="7"/>
</dbReference>
<dbReference type="Proteomes" id="UP000887566">
    <property type="component" value="Unplaced"/>
</dbReference>
<sequence length="2209" mass="244990">MADATDEMNKSTVRVETPEKNETDDDDDDVQILPAITLHIEQYEEFHRPPTHEDFHHSHHSTSEGDVPKYLELIKMVQARRRSAIESGATPSSEFDSNGGPSMPMVRPLRTSSGFSRGSSASDSQVIATHLQKAKSTSGTPSGLGATLSLLTEPESGGRRWSQIHEFIEMRMPTGEAKDRFLREIIDYDTPESQYTSRSASPSLSPLRTIPPLARSANLKSRDDVSDIIPASGLVISPERRKELMALSGQTEEDYEEEDDEMSESISELPSFSQGGTPKVGRRANELSTDDRSEGPSRHDSIGSVGSSKMAEPSESSKRVGIVKKTTLSKSTSESHSESTKTVIKKKVVGGKEELSKTTATIKRSIKSAEESSDGKVLKKTVSSTGGEENSTETTLRSASEKLSQDSSADAKRKPGEQVGSLRGSLRAGEIEGSARPQTLLQQQQKKKADEELAKDAATSKLQGKQVGKKSVPAVGGKEELTKIQLKKVKRDEDSDAGSGTATPQSTSRRGTIDAQFIQRRESSTGSRRDSIRRGSIDMRRESVQELLDRTSTPLKASGTAAKILEVPENVTVVENETAVMQCKVEGDPAPTFKWFKGNREVMNGGRFKHLTDGEEGTISLIMQKCRSQDDGPYTLTIENSNGSDSVTIKLLVTSDSGLDFRAKLKHKEYEGAKGKDAPDPNDRRQSMLPGKVGILVKSFAFRAVLYIMRAVNSSNNHFRDSSEQLFCVLLLFDYCSCWERPLEDKTVKQTVDKIVEWKCMYSRPNAKIRWYKDKKEIFSGGLKYKIVIEKAVCTLIINNPEVDDTGKYTCEANGLPTSAQLTVEEPPMKYNFVIPLPNTQEIYRTKEAVLTCKVNNSRAPLVWHRGGVPVKENDPRFIIEKDPVGRCTLTIKEVIESDQCEWIARVTEDVLSKVQVYVEEPRQTFVVPMKSQKVNENEDACLECDVNDKEAEVEWWHDGKKIKIDGKKYEVQASGRKRKLFVYKCKDDEHGEYKCTTKDDQTLGQLIVDALNRFTLKLVDKEVFEREDANLRCETKDTKSPGTWYRKGKAITSMPGGKFETSSRMGVHTLKISKMDMTEGDTYEIETGGLRGSCVVTVLEAERKPVINWKPNKIEAQVEKPLVLKIPFTAAPSFDAGGIKDLRLKVGETIKYEVPISGAPLPDCTWMVDGKPLKATGRVKMTTERGKHIMKIENALREDSGKFTITLKNPSGQAESTATVTVIGKPAPPKGPLEVTDVCADGGLLKWAKPADDGGEPIQDYIIEAQDIDQKGKFVEVGRAGPDDTSFKVTGLKNKGNYKFRIKAVNKEGESEPLTKEEYTQIKDPWDEPGKPGRPNVTDYDADHIDLEWDPPMKDGGAPITHYIVEKKDPVTKEWVECAQAPAGPKRTTCTVKGLTQGSEYQFRVRAVNKAGPSQPSEPSDKQIAKSRFVAAWLKHDSLRPLTVKAGQSARWEIKIGGEPPPEATWLKNDSPVEQTSLLTVDHKRGEQTTLCITAAARSDGGKYTLKVKNSVGEDQETAELIVLDKPTKPRGPLEVTDVFEDNCNLAWKAPEDDGGEPVEYYEVEKLDKETGRWTPVAKVKDCKAHVDGLKKGQTYQFRVKAVNKEGASEPLQTEKATVAKNPYDEPGKPSAPVPTDWDVDRVELEWEKPHNDGGAPITGYVIEKKSKHSREWTKAAETSGANCTGTVTGLKENEEYEFRVRAVNKAGPGEPSDPSQKVIAKPRFLKPRIDREAMKSITIKVGQSCEFDVPVRGEPPPTLVWTFKDQPCDQDKNIKVHNEDYRTQFWLKSATRAHAGKYTLTATNDSGTDKADVDVIVLGRPSHPQGPLIVTQIFEDRVNLDWQPPEDDGGLNIDHYEIEKMDLATGRWVPCGRTNDTKTTVASLQGGHSYQFRVRAVNKEGESDPLTNEAAILAKNPYDAPDKMDKPELVDWDKDHVDLSWKPPANDNGAPVEKYIVEKKDKHGRWEKALEVPASQTTATVDNLMAGEEYQFRVMAVNKAGPSEASDPSDRVIAKARFLAPKINRNDLPQTTAKVGQPVKFNVNIEGEPPPEVTWEFNGAVIRGDANLTIENPDYISRFLIPKASRKQSGHYKITATNSSGTDVAEVDILIKGKPSKPLGPLAVSDVFDSERRRSANHRISNREAIEIRSMGAGDGSARRLYEGDGPGERGRGMGIQNCREKQRRSVRSERRKRCCHRQTEKPRAED</sequence>
<dbReference type="InterPro" id="IPR013098">
    <property type="entry name" value="Ig_I-set"/>
</dbReference>
<dbReference type="InterPro" id="IPR050964">
    <property type="entry name" value="Striated_Muscle_Regulatory"/>
</dbReference>
<dbReference type="FunFam" id="2.60.40.10:FF:000567">
    <property type="entry name" value="Uncharacterized protein, isoform G"/>
    <property type="match status" value="1"/>
</dbReference>
<feature type="domain" description="Fibronectin type-III" evidence="5">
    <location>
        <begin position="1531"/>
        <end position="1624"/>
    </location>
</feature>
<feature type="domain" description="Ig-like" evidence="4">
    <location>
        <begin position="827"/>
        <end position="916"/>
    </location>
</feature>
<dbReference type="Gene3D" id="2.60.40.10">
    <property type="entry name" value="Immunoglobulins"/>
    <property type="match status" value="15"/>
</dbReference>
<evidence type="ECO:0000313" key="6">
    <source>
        <dbReference type="Proteomes" id="UP000887566"/>
    </source>
</evidence>
<dbReference type="WBParaSite" id="PSAMB.scaffold135size73867.g2536.t1">
    <property type="protein sequence ID" value="PSAMB.scaffold135size73867.g2536.t1"/>
    <property type="gene ID" value="PSAMB.scaffold135size73867.g2536"/>
</dbReference>
<dbReference type="InterPro" id="IPR007110">
    <property type="entry name" value="Ig-like_dom"/>
</dbReference>
<dbReference type="GO" id="GO:0030017">
    <property type="term" value="C:sarcomere"/>
    <property type="evidence" value="ECO:0007669"/>
    <property type="project" value="UniProtKB-ARBA"/>
</dbReference>
<protein>
    <submittedName>
        <fullName evidence="7">Twitchin</fullName>
    </submittedName>
</protein>
<dbReference type="Pfam" id="PF00041">
    <property type="entry name" value="fn3"/>
    <property type="match status" value="6"/>
</dbReference>
<dbReference type="CDD" id="cd00063">
    <property type="entry name" value="FN3"/>
    <property type="match status" value="6"/>
</dbReference>
<dbReference type="CDD" id="cd00096">
    <property type="entry name" value="Ig"/>
    <property type="match status" value="1"/>
</dbReference>
<evidence type="ECO:0000256" key="3">
    <source>
        <dbReference type="SAM" id="MobiDB-lite"/>
    </source>
</evidence>
<feature type="compositionally biased region" description="Polar residues" evidence="3">
    <location>
        <begin position="89"/>
        <end position="100"/>
    </location>
</feature>
<feature type="compositionally biased region" description="Polar residues" evidence="3">
    <location>
        <begin position="498"/>
        <end position="510"/>
    </location>
</feature>
<dbReference type="InterPro" id="IPR003598">
    <property type="entry name" value="Ig_sub2"/>
</dbReference>